<dbReference type="InParanoid" id="A0A4V3CSU7"/>
<dbReference type="AlphaFoldDB" id="A0A4V3CSU7"/>
<evidence type="ECO:0000256" key="1">
    <source>
        <dbReference type="SAM" id="Phobius"/>
    </source>
</evidence>
<gene>
    <name evidence="2" type="ORF">DES47_10914</name>
</gene>
<feature type="transmembrane region" description="Helical" evidence="1">
    <location>
        <begin position="58"/>
        <end position="84"/>
    </location>
</feature>
<dbReference type="EMBL" id="SNXS01000009">
    <property type="protein sequence ID" value="TDP62034.1"/>
    <property type="molecule type" value="Genomic_DNA"/>
</dbReference>
<feature type="transmembrane region" description="Helical" evidence="1">
    <location>
        <begin position="104"/>
        <end position="124"/>
    </location>
</feature>
<keyword evidence="1" id="KW-0472">Membrane</keyword>
<dbReference type="OrthoDB" id="7580644at2"/>
<dbReference type="RefSeq" id="WP_133703230.1">
    <property type="nucleotide sequence ID" value="NZ_SNXS01000009.1"/>
</dbReference>
<comment type="caution">
    <text evidence="2">The sequence shown here is derived from an EMBL/GenBank/DDBJ whole genome shotgun (WGS) entry which is preliminary data.</text>
</comment>
<keyword evidence="3" id="KW-1185">Reference proteome</keyword>
<keyword evidence="1" id="KW-0812">Transmembrane</keyword>
<feature type="transmembrane region" description="Helical" evidence="1">
    <location>
        <begin position="27"/>
        <end position="46"/>
    </location>
</feature>
<name>A0A4V3CSU7_9BURK</name>
<evidence type="ECO:0000313" key="3">
    <source>
        <dbReference type="Proteomes" id="UP000295361"/>
    </source>
</evidence>
<evidence type="ECO:0000313" key="2">
    <source>
        <dbReference type="EMBL" id="TDP62034.1"/>
    </source>
</evidence>
<protein>
    <submittedName>
        <fullName evidence="2">Uncharacterized protein</fullName>
    </submittedName>
</protein>
<reference evidence="2 3" key="1">
    <citation type="submission" date="2019-03" db="EMBL/GenBank/DDBJ databases">
        <title>Genomic Encyclopedia of Type Strains, Phase IV (KMG-IV): sequencing the most valuable type-strain genomes for metagenomic binning, comparative biology and taxonomic classification.</title>
        <authorList>
            <person name="Goeker M."/>
        </authorList>
    </citation>
    <scope>NUCLEOTIDE SEQUENCE [LARGE SCALE GENOMIC DNA]</scope>
    <source>
        <strain evidence="2 3">DSM 16998</strain>
    </source>
</reference>
<keyword evidence="1" id="KW-1133">Transmembrane helix</keyword>
<sequence length="145" mass="15891">MEIIVGIALALLVYGTTHWLEMDRERVFYPTVMIAITTYYIVFAVIDGRGQVLLPEVVIAAAFCAVAAAGFKRNLWLVVVALAGHGVMDSFHHLLVPNTGVPQVWPGFCMAYDVTAAALLAYLLRRRARALSQPSGQLSADMDLR</sequence>
<dbReference type="Proteomes" id="UP000295361">
    <property type="component" value="Unassembled WGS sequence"/>
</dbReference>
<organism evidence="2 3">
    <name type="scientific">Roseateles toxinivorans</name>
    <dbReference type="NCBI Taxonomy" id="270368"/>
    <lineage>
        <taxon>Bacteria</taxon>
        <taxon>Pseudomonadati</taxon>
        <taxon>Pseudomonadota</taxon>
        <taxon>Betaproteobacteria</taxon>
        <taxon>Burkholderiales</taxon>
        <taxon>Sphaerotilaceae</taxon>
        <taxon>Roseateles</taxon>
    </lineage>
</organism>
<proteinExistence type="predicted"/>
<accession>A0A4V3CSU7</accession>